<protein>
    <submittedName>
        <fullName evidence="1">Uncharacterized protein</fullName>
    </submittedName>
</protein>
<dbReference type="AlphaFoldDB" id="A0A645C7J3"/>
<evidence type="ECO:0000313" key="1">
    <source>
        <dbReference type="EMBL" id="MPM72971.1"/>
    </source>
</evidence>
<proteinExistence type="predicted"/>
<reference evidence="1" key="1">
    <citation type="submission" date="2019-08" db="EMBL/GenBank/DDBJ databases">
        <authorList>
            <person name="Kucharzyk K."/>
            <person name="Murdoch R.W."/>
            <person name="Higgins S."/>
            <person name="Loffler F."/>
        </authorList>
    </citation>
    <scope>NUCLEOTIDE SEQUENCE</scope>
</reference>
<sequence length="106" mass="12066">MEKPRTIDFLIGELTLNLGDLSCIIGGHVVIERDNRVYIESRINLPRKLLAYLFIVAVCWKYSGPIQQKKSDAMVTVRQRCVLHTRGHISADQKSKCLSTGKLLFH</sequence>
<organism evidence="1">
    <name type="scientific">bioreactor metagenome</name>
    <dbReference type="NCBI Taxonomy" id="1076179"/>
    <lineage>
        <taxon>unclassified sequences</taxon>
        <taxon>metagenomes</taxon>
        <taxon>ecological metagenomes</taxon>
    </lineage>
</organism>
<dbReference type="EMBL" id="VSSQ01025072">
    <property type="protein sequence ID" value="MPM72971.1"/>
    <property type="molecule type" value="Genomic_DNA"/>
</dbReference>
<accession>A0A645C7J3</accession>
<comment type="caution">
    <text evidence="1">The sequence shown here is derived from an EMBL/GenBank/DDBJ whole genome shotgun (WGS) entry which is preliminary data.</text>
</comment>
<gene>
    <name evidence="1" type="ORF">SDC9_119947</name>
</gene>
<name>A0A645C7J3_9ZZZZ</name>